<comment type="caution">
    <text evidence="1">The sequence shown here is derived from an EMBL/GenBank/DDBJ whole genome shotgun (WGS) entry which is preliminary data.</text>
</comment>
<feature type="non-terminal residue" evidence="1">
    <location>
        <position position="436"/>
    </location>
</feature>
<dbReference type="Proteomes" id="UP000094527">
    <property type="component" value="Unassembled WGS sequence"/>
</dbReference>
<reference evidence="1 2" key="1">
    <citation type="journal article" date="2016" name="Genome Biol. Evol.">
        <title>Gene Family Evolution Reflects Adaptation to Soil Environmental Stressors in the Genome of the Collembolan Orchesella cincta.</title>
        <authorList>
            <person name="Faddeeva-Vakhrusheva A."/>
            <person name="Derks M.F."/>
            <person name="Anvar S.Y."/>
            <person name="Agamennone V."/>
            <person name="Suring W."/>
            <person name="Smit S."/>
            <person name="van Straalen N.M."/>
            <person name="Roelofs D."/>
        </authorList>
    </citation>
    <scope>NUCLEOTIDE SEQUENCE [LARGE SCALE GENOMIC DNA]</scope>
    <source>
        <tissue evidence="1">Mixed pool</tissue>
    </source>
</reference>
<keyword evidence="2" id="KW-1185">Reference proteome</keyword>
<proteinExistence type="predicted"/>
<dbReference type="AlphaFoldDB" id="A0A1D2MCL8"/>
<dbReference type="EMBL" id="LJIJ01001814">
    <property type="protein sequence ID" value="ODM90738.1"/>
    <property type="molecule type" value="Genomic_DNA"/>
</dbReference>
<evidence type="ECO:0000313" key="2">
    <source>
        <dbReference type="Proteomes" id="UP000094527"/>
    </source>
</evidence>
<protein>
    <recommendedName>
        <fullName evidence="3">F-box domain-containing protein</fullName>
    </recommendedName>
</protein>
<organism evidence="1 2">
    <name type="scientific">Orchesella cincta</name>
    <name type="common">Springtail</name>
    <name type="synonym">Podura cincta</name>
    <dbReference type="NCBI Taxonomy" id="48709"/>
    <lineage>
        <taxon>Eukaryota</taxon>
        <taxon>Metazoa</taxon>
        <taxon>Ecdysozoa</taxon>
        <taxon>Arthropoda</taxon>
        <taxon>Hexapoda</taxon>
        <taxon>Collembola</taxon>
        <taxon>Entomobryomorpha</taxon>
        <taxon>Entomobryoidea</taxon>
        <taxon>Orchesellidae</taxon>
        <taxon>Orchesellinae</taxon>
        <taxon>Orchesella</taxon>
    </lineage>
</organism>
<evidence type="ECO:0008006" key="3">
    <source>
        <dbReference type="Google" id="ProtNLM"/>
    </source>
</evidence>
<accession>A0A1D2MCL8</accession>
<gene>
    <name evidence="1" type="ORF">Ocin01_15944</name>
</gene>
<sequence>MKAGAVSPVSSSAERMWCEDGFPDGGLSEIWLNVFDKLDRTDKLAFSAASSVWHDWVEPKRTESLISEVAPQLIETFHSENLLLGRELCQSWKEELEYKIQTNPSHTSLYFEIDSGQHWIPDLRSFRFRSVLSTVEKVESFMREMTNNPGNPFPARSIDLHCNFSEEVEGPEWNELQPEQLTMDSHVQLRECLLRLPNLKQVRFSKMDKSLLLENWIRDYYRLNPLPRLEHLETVQLNSASPALVGEVVNSCCVPANIKRLSYQHGQWHAHRGELPEVVYSFVNLKVGNLCGDSYSVRHGLYDPRAKWGEFSCNLPNLKKLSIHFYVGPLELLFQFKSLIHLELFRIRDSNGEWLDGREKQPVEERLGDNSVENWILKDLSEDLVSGLPVVVSGVGCLVYIVEVMQQLCFGSYSVMKLWPSISFIGFWFFHCEVHP</sequence>
<name>A0A1D2MCL8_ORCCI</name>
<dbReference type="InterPro" id="IPR032675">
    <property type="entry name" value="LRR_dom_sf"/>
</dbReference>
<dbReference type="Gene3D" id="3.80.10.10">
    <property type="entry name" value="Ribonuclease Inhibitor"/>
    <property type="match status" value="1"/>
</dbReference>
<evidence type="ECO:0000313" key="1">
    <source>
        <dbReference type="EMBL" id="ODM90738.1"/>
    </source>
</evidence>